<organism evidence="2 3">
    <name type="scientific">Streptomyces yanii</name>
    <dbReference type="NCBI Taxonomy" id="78510"/>
    <lineage>
        <taxon>Bacteria</taxon>
        <taxon>Bacillati</taxon>
        <taxon>Actinomycetota</taxon>
        <taxon>Actinomycetes</taxon>
        <taxon>Kitasatosporales</taxon>
        <taxon>Streptomycetaceae</taxon>
        <taxon>Streptomyces</taxon>
    </lineage>
</organism>
<name>A0ABV5RAD8_9ACTN</name>
<dbReference type="SUPFAM" id="SSF81296">
    <property type="entry name" value="E set domains"/>
    <property type="match status" value="2"/>
</dbReference>
<protein>
    <recommendedName>
        <fullName evidence="4">IPT/TIG domain-containing protein</fullName>
    </recommendedName>
</protein>
<evidence type="ECO:0008006" key="4">
    <source>
        <dbReference type="Google" id="ProtNLM"/>
    </source>
</evidence>
<dbReference type="Proteomes" id="UP001589710">
    <property type="component" value="Unassembled WGS sequence"/>
</dbReference>
<reference evidence="2 3" key="1">
    <citation type="submission" date="2024-09" db="EMBL/GenBank/DDBJ databases">
        <authorList>
            <person name="Sun Q."/>
            <person name="Mori K."/>
        </authorList>
    </citation>
    <scope>NUCLEOTIDE SEQUENCE [LARGE SCALE GENOMIC DNA]</scope>
    <source>
        <strain evidence="2 3">JCM 3331</strain>
    </source>
</reference>
<feature type="region of interest" description="Disordered" evidence="1">
    <location>
        <begin position="1"/>
        <end position="27"/>
    </location>
</feature>
<evidence type="ECO:0000256" key="1">
    <source>
        <dbReference type="SAM" id="MobiDB-lite"/>
    </source>
</evidence>
<dbReference type="Gene3D" id="2.60.40.10">
    <property type="entry name" value="Immunoglobulins"/>
    <property type="match status" value="3"/>
</dbReference>
<feature type="region of interest" description="Disordered" evidence="1">
    <location>
        <begin position="505"/>
        <end position="540"/>
    </location>
</feature>
<gene>
    <name evidence="2" type="ORF">ACFFTL_17530</name>
</gene>
<dbReference type="InterPro" id="IPR014756">
    <property type="entry name" value="Ig_E-set"/>
</dbReference>
<proteinExistence type="predicted"/>
<sequence>MRAPAISSLSADSGHAGDTLQIGGSDFGPKAGGPARVVFRLRVDRATEVSAEVTSWKPTRITVRVPQTAALGSGGNVDVSVATADGTSNRVGFTVQETDRPALTGVDPARGTPGTPLTVRGKGFGLAPFGSGSGLFVRDAGGTELKLATRSWSPSEVRGEIPEASALGGAGEKSLVVRTLWGTSDPARLTIGAAPDVTSVNPHSVFAGDDITLTGTAFGPGGPGSSVTITPSGGAPIGLAVESWNTRKIHVVLPHDPALTKAGNASVTVTTEWGSSTANVALEGPATVSDLPVVMLPVRLETRFDAAASELLVRVYPDDIHIDTHEPELTADEAEAAALYAADPGDANWRRIVARFGAARAEWIVRLASSGHGPGERAHSWTRAPHTAVLPDRWFAFAYAAPDDDEPMATGWGRRVPERLAVGPDPAASVGGTGVVDEGMRWMLEFPAAEQAGMGLRIPLPPKARQGIARLAVVGVRTRYADGADGARLLGDCLTAHRYTRGLGILPEGTPTNNTEKRPAAFDSRADVPPPGTRAVPPSGSYGAQAARVLGLTRRAAEIFGGLDHAADGADGETARRAMNTALWPTTWGYFLEHMMPNGSAPFLAEGAITAGRRHFIDNVRACGPLPVLRVGNQPYGILPVMPAPDSAGKSDVALRPLLDFLDTLRPIWRRSLASVPRPGRPLETGPEDPDENPLLSALAMLPHSASRRGRTILGPAYIDAAWRFMHAELGGEWWAAQQSASSAVLDSLGLDWTPRLKDATFALNYFPLPGEAVGASTDDHLSPDYIAALAATPRPSWRALRDEDVAQALGMQTPRPLLYLLLRHALLVQYAFAAGELAPALPWRSEPELIDIDQIEDDLDAARERITWDLLEDRHSSGVTKGDYLDAHQHRGDESGALAELGELRAAIGQLAGLPATQLERLMSETLDLSSYRLDAWIGSFASARLAATGSQAAGIHLAGYGFVEDLRPDAAGSRESAGYLHAPSPAHATASAILAGGHLAHGEHQGRQPFGIDLSSGRVRLVQTLLNGVRQGQSLGALLGYRFERALQENGLARFIDDFRAFAPQPVAAASDTASDSGGPSESIAARNVVDGLALQRRWIADNRRLADGWPGQESAEAVQAQLAGLDDLIDAIGDAFVAEGVFQTVRGNPERATAALNAAAHPTGPPPDLEIVESPGSGLAVTHRLAVLLAEHPADRDPLWAFEPGLEAAAVAEPRINAWADSALGDPKRVRVRVDYFDANASAQATPVATIGQLRLDQISPRLSALDVLQAVAISNGSQRTELEQRIVYHALRNRPPGVPADAVVRLRPVDQPESDGTVAPTELFEVASTLREAIAQARPLTPADLALPASDGGQASVATVEFVGRASAARAALAAVADRVTTALADGTDAETLRAVLLAAGYFGIPGSVPSSAVGDSPDDRAQLRLQLSAVDTDIRRRLSEPTPAPDAGATDQDRCDWALAALRGVFGPTFLALPLITPARTGEFDPAFAASDGLQGGDPLAATLWFQRLSRVRPGFQRLSDALVCDEILNGADRSRFEVAQFPARAGDQWVALPYDAEAGPPTGRVSLVAHIPGKPPAVGLPVCGAVFDEFSEVLPSPERTTGVAFHFDQPNATAPQAILVAVPPAVGSPWTIESLRATVLEALDLAKLRMVDLDALHEAGQFLPATYLAMNSTGATVATDLVGGAGQPLGMRDA</sequence>
<accession>A0ABV5RAD8</accession>
<evidence type="ECO:0000313" key="3">
    <source>
        <dbReference type="Proteomes" id="UP001589710"/>
    </source>
</evidence>
<dbReference type="RefSeq" id="WP_345514530.1">
    <property type="nucleotide sequence ID" value="NZ_BAAAXD010000028.1"/>
</dbReference>
<feature type="compositionally biased region" description="Basic and acidic residues" evidence="1">
    <location>
        <begin position="515"/>
        <end position="526"/>
    </location>
</feature>
<evidence type="ECO:0000313" key="2">
    <source>
        <dbReference type="EMBL" id="MFB9574051.1"/>
    </source>
</evidence>
<dbReference type="EMBL" id="JBHMCG010000078">
    <property type="protein sequence ID" value="MFB9574051.1"/>
    <property type="molecule type" value="Genomic_DNA"/>
</dbReference>
<comment type="caution">
    <text evidence="2">The sequence shown here is derived from an EMBL/GenBank/DDBJ whole genome shotgun (WGS) entry which is preliminary data.</text>
</comment>
<dbReference type="InterPro" id="IPR013783">
    <property type="entry name" value="Ig-like_fold"/>
</dbReference>
<keyword evidence="3" id="KW-1185">Reference proteome</keyword>